<dbReference type="RefSeq" id="WP_101520694.1">
    <property type="nucleotide sequence ID" value="NZ_PKLZ01000003.1"/>
</dbReference>
<dbReference type="PANTHER" id="PTHR30441:SF8">
    <property type="entry name" value="DUF748 DOMAIN-CONTAINING PROTEIN"/>
    <property type="match status" value="1"/>
</dbReference>
<dbReference type="InterPro" id="IPR036737">
    <property type="entry name" value="OmpA-like_sf"/>
</dbReference>
<dbReference type="Proteomes" id="UP000234845">
    <property type="component" value="Unassembled WGS sequence"/>
</dbReference>
<dbReference type="EMBL" id="PKLZ01000003">
    <property type="protein sequence ID" value="PLW83093.1"/>
    <property type="molecule type" value="Genomic_DNA"/>
</dbReference>
<gene>
    <name evidence="1" type="ORF">CWI75_06640</name>
</gene>
<dbReference type="AlphaFoldDB" id="A0A2N5Y3W8"/>
<dbReference type="GO" id="GO:0005886">
    <property type="term" value="C:plasma membrane"/>
    <property type="evidence" value="ECO:0007669"/>
    <property type="project" value="TreeGrafter"/>
</dbReference>
<protein>
    <recommendedName>
        <fullName evidence="3">DUF748 domain-containing protein</fullName>
    </recommendedName>
</protein>
<dbReference type="Pfam" id="PF05359">
    <property type="entry name" value="DUF748"/>
    <property type="match status" value="1"/>
</dbReference>
<dbReference type="Gene3D" id="3.30.1330.60">
    <property type="entry name" value="OmpA-like domain"/>
    <property type="match status" value="1"/>
</dbReference>
<dbReference type="PANTHER" id="PTHR30441">
    <property type="entry name" value="DUF748 DOMAIN-CONTAINING PROTEIN"/>
    <property type="match status" value="1"/>
</dbReference>
<organism evidence="1 2">
    <name type="scientific">Kineobactrum sediminis</name>
    <dbReference type="NCBI Taxonomy" id="1905677"/>
    <lineage>
        <taxon>Bacteria</taxon>
        <taxon>Pseudomonadati</taxon>
        <taxon>Pseudomonadota</taxon>
        <taxon>Gammaproteobacteria</taxon>
        <taxon>Cellvibrionales</taxon>
        <taxon>Halieaceae</taxon>
        <taxon>Kineobactrum</taxon>
    </lineage>
</organism>
<dbReference type="OrthoDB" id="9757969at2"/>
<dbReference type="InterPro" id="IPR052894">
    <property type="entry name" value="AsmA-related"/>
</dbReference>
<accession>A0A2N5Y3W8</accession>
<proteinExistence type="predicted"/>
<evidence type="ECO:0000313" key="1">
    <source>
        <dbReference type="EMBL" id="PLW83093.1"/>
    </source>
</evidence>
<evidence type="ECO:0008006" key="3">
    <source>
        <dbReference type="Google" id="ProtNLM"/>
    </source>
</evidence>
<comment type="caution">
    <text evidence="1">The sequence shown here is derived from an EMBL/GenBank/DDBJ whole genome shotgun (WGS) entry which is preliminary data.</text>
</comment>
<sequence>MRQTIKAAAIAYVTYLALSILVLLPALNFLAPSLARDYLNRELSTELILFNPFTLGLEVRQAALAEPGGEPFLEFDRAEINLSLASLIKPGLVFDVVALDNLYLHLQRNSDGTLNISDLIADTDEADTRQEPATEQPFQLTIAELDLSARRIDITDQQHPQGYRTHLDSLSLAVTNLSTVIEEGQPYYLQASTESGGRLEWEGDLSIIAGHSAGALRLDNIRLRPFWRFAEPWLAFEVTSGSLNLDTDYEVSWRDNLHYALSGGSLEIVDVDINPRDTADLPDTGVGMKALRVKGITLDGTQQSVTVEDVAAEGLDLRGWSDGDRVSLIDLFAVSADAPLVSANTEEDSAGPSWQFHLDQAALGDSEINWRTGFTDPPVLTVQPLSASLNDLSWPANGPSPFSLSLTINDTSTLDSSGEINVGSGTGHLDFDLQALSVEWFEPTLPDVLRAEIGSGEAQTSGRLTLKEFQPQTLTGEGGVSKFSMVLHGAEEALTRWQNLDWRGLDVDLGKRDITLAELHLTGYEGRLHIQADGTINVQQLLEEDTDANATSETTTTAPEETDSAQWRFSLPQVFIAKSQLDFQDESLPIPFRTVIGDLDGTITDVGSDPSRPMQIDIKGSVDGYAPVDLSGTASLLSDPPMLDLGLDFRGLDLSRLTPYSSTYAGYTIARGTLNAQLRYRLENGRLQGDNELLIEQLRLGERVASDKAVDLPLKLAIALLTDSNGVIDVAVPVSGDIDNPQFSLASVITRAFVNLIGSAVTAPFRLLANLVGSSEDLQTIDFAAGSATLDDHGEEELSSLATAMQQRPGIALVIEGRFDPVTDRAQLQQQLFRKSLLADGLEESDIAQRSAAWEAAISDRYLALGLAANEETAPSILQQARLLRDRQEVPIQQLRDLAAARAAASKRFLLDEGEIEPGRVVLEQVDPETESHTFSGVELSIDV</sequence>
<dbReference type="GO" id="GO:0090313">
    <property type="term" value="P:regulation of protein targeting to membrane"/>
    <property type="evidence" value="ECO:0007669"/>
    <property type="project" value="TreeGrafter"/>
</dbReference>
<dbReference type="InterPro" id="IPR008023">
    <property type="entry name" value="DUF748"/>
</dbReference>
<keyword evidence="2" id="KW-1185">Reference proteome</keyword>
<evidence type="ECO:0000313" key="2">
    <source>
        <dbReference type="Proteomes" id="UP000234845"/>
    </source>
</evidence>
<reference evidence="2" key="1">
    <citation type="submission" date="2017-11" db="EMBL/GenBank/DDBJ databases">
        <title>The draft genome sequence of Chromatocurvus sp. F02.</title>
        <authorList>
            <person name="Du Z.-J."/>
            <person name="Chang Y.-Q."/>
        </authorList>
    </citation>
    <scope>NUCLEOTIDE SEQUENCE [LARGE SCALE GENOMIC DNA]</scope>
    <source>
        <strain evidence="2">F02</strain>
    </source>
</reference>
<name>A0A2N5Y3W8_9GAMM</name>